<comment type="subcellular location">
    <subcellularLocation>
        <location evidence="10">Mitochondrion inner membrane</location>
        <topology evidence="10">Multi-pass membrane protein</topology>
    </subcellularLocation>
    <subcellularLocation>
        <location evidence="2">Mitochondrion membrane</location>
        <topology evidence="2">Multi-pass membrane protein</topology>
    </subcellularLocation>
</comment>
<dbReference type="Pfam" id="PF00146">
    <property type="entry name" value="NADHdh"/>
    <property type="match status" value="1"/>
</dbReference>
<sequence>MLTSILYLILMISALLSIAFFTLLERKIMGYCQIRKGPNKAGILGLFQPFSDALKLFSKEMNFMFYMNMTIYLISPSLSIALMLLLWMIFIFKSNVIHLDLSLLYFLCISGLSSYSILLSGWASNSKYSLIGSYRGFAQIISYEVSMAMMLISLSFFIESFSIKKFILIQEKISVFLGIMLMALMWLIIMLAETNRTPFDLAEGESELVSGFNIEYGSWLFAMIFMAEYGMIILVSMLTNFIFFGFMEMMNLITLILMMFFIMIRSTYIRYRYDKLMMMAWKTILPLTIFFFFCMMFLFYVYTYNFCINFWNFKSAGISTMKMLCVMNYTI</sequence>
<dbReference type="InterPro" id="IPR001694">
    <property type="entry name" value="NADH_UbQ_OxRdtase_su1/FPO"/>
</dbReference>
<evidence type="ECO:0000256" key="5">
    <source>
        <dbReference type="ARBA" id="ARBA00022448"/>
    </source>
</evidence>
<feature type="transmembrane region" description="Helical" evidence="12">
    <location>
        <begin position="136"/>
        <end position="158"/>
    </location>
</feature>
<dbReference type="PROSITE" id="PS00667">
    <property type="entry name" value="COMPLEX1_ND1_1"/>
    <property type="match status" value="1"/>
</dbReference>
<evidence type="ECO:0000256" key="12">
    <source>
        <dbReference type="SAM" id="Phobius"/>
    </source>
</evidence>
<evidence type="ECO:0000256" key="3">
    <source>
        <dbReference type="ARBA" id="ARBA00010535"/>
    </source>
</evidence>
<comment type="function">
    <text evidence="1">Core subunit of the mitochondrial membrane respiratory chain NADH dehydrogenase (Complex I) that is believed to belong to the minimal assembly required for catalysis. Complex I functions in the transfer of electrons from NADH to the respiratory chain. The immediate electron acceptor for the enzyme is believed to be ubiquinone.</text>
</comment>
<organism evidence="13">
    <name type="scientific">Amblyomma geoemydae</name>
    <dbReference type="NCBI Taxonomy" id="1325863"/>
    <lineage>
        <taxon>Eukaryota</taxon>
        <taxon>Metazoa</taxon>
        <taxon>Ecdysozoa</taxon>
        <taxon>Arthropoda</taxon>
        <taxon>Chelicerata</taxon>
        <taxon>Arachnida</taxon>
        <taxon>Acari</taxon>
        <taxon>Parasitiformes</taxon>
        <taxon>Ixodida</taxon>
        <taxon>Ixodoidea</taxon>
        <taxon>Ixodidae</taxon>
        <taxon>Amblyomminae</taxon>
        <taxon>Amblyomma</taxon>
    </lineage>
</organism>
<dbReference type="GO" id="GO:0008137">
    <property type="term" value="F:NADH dehydrogenase (ubiquinone) activity"/>
    <property type="evidence" value="ECO:0007669"/>
    <property type="project" value="UniProtKB-EC"/>
</dbReference>
<comment type="catalytic activity">
    <reaction evidence="11">
        <text>a ubiquinone + NADH + 5 H(+)(in) = a ubiquinol + NAD(+) + 4 H(+)(out)</text>
        <dbReference type="Rhea" id="RHEA:29091"/>
        <dbReference type="Rhea" id="RHEA-COMP:9565"/>
        <dbReference type="Rhea" id="RHEA-COMP:9566"/>
        <dbReference type="ChEBI" id="CHEBI:15378"/>
        <dbReference type="ChEBI" id="CHEBI:16389"/>
        <dbReference type="ChEBI" id="CHEBI:17976"/>
        <dbReference type="ChEBI" id="CHEBI:57540"/>
        <dbReference type="ChEBI" id="CHEBI:57945"/>
        <dbReference type="EC" id="7.1.1.2"/>
    </reaction>
</comment>
<reference evidence="13" key="1">
    <citation type="journal article" date="2019" name="Mitochondrial DNA Part B Resour">
        <title>The complete mitochondrial genome of Amblyomma geoemydae (Ixodida: Ixodidae).</title>
        <authorList>
            <person name="Chang Q.-C."/>
            <person name="Hu Y."/>
            <person name="Que T.-C."/>
            <person name="Liu Y.-X."/>
            <person name="Zhu J.-G."/>
            <person name="Diao P.-W."/>
        </authorList>
    </citation>
    <scope>NUCLEOTIDE SEQUENCE</scope>
</reference>
<comment type="similarity">
    <text evidence="3 10">Belongs to the complex I subunit 1 family.</text>
</comment>
<dbReference type="EC" id="7.1.1.2" evidence="11"/>
<keyword evidence="7 12" id="KW-1133">Transmembrane helix</keyword>
<feature type="transmembrane region" description="Helical" evidence="12">
    <location>
        <begin position="213"/>
        <end position="235"/>
    </location>
</feature>
<proteinExistence type="inferred from homology"/>
<evidence type="ECO:0000256" key="8">
    <source>
        <dbReference type="ARBA" id="ARBA00023075"/>
    </source>
</evidence>
<dbReference type="PANTHER" id="PTHR11432">
    <property type="entry name" value="NADH DEHYDROGENASE SUBUNIT 1"/>
    <property type="match status" value="1"/>
</dbReference>
<evidence type="ECO:0000256" key="11">
    <source>
        <dbReference type="RuleBase" id="RU000473"/>
    </source>
</evidence>
<name>A0A5P8FTB0_9ACAR</name>
<gene>
    <name evidence="13" type="primary">ND1</name>
</gene>
<feature type="transmembrane region" description="Helical" evidence="12">
    <location>
        <begin position="173"/>
        <end position="192"/>
    </location>
</feature>
<dbReference type="GO" id="GO:0003954">
    <property type="term" value="F:NADH dehydrogenase activity"/>
    <property type="evidence" value="ECO:0007669"/>
    <property type="project" value="TreeGrafter"/>
</dbReference>
<keyword evidence="5" id="KW-0813">Transport</keyword>
<dbReference type="GO" id="GO:0009060">
    <property type="term" value="P:aerobic respiration"/>
    <property type="evidence" value="ECO:0007669"/>
    <property type="project" value="TreeGrafter"/>
</dbReference>
<feature type="transmembrane region" description="Helical" evidence="12">
    <location>
        <begin position="65"/>
        <end position="91"/>
    </location>
</feature>
<dbReference type="AlphaFoldDB" id="A0A5P8FTB0"/>
<dbReference type="EMBL" id="MK814531">
    <property type="protein sequence ID" value="QFQ33838.1"/>
    <property type="molecule type" value="Genomic_DNA"/>
</dbReference>
<feature type="transmembrane region" description="Helical" evidence="12">
    <location>
        <begin position="284"/>
        <end position="302"/>
    </location>
</feature>
<protein>
    <recommendedName>
        <fullName evidence="4 11">NADH-ubiquinone oxidoreductase chain 1</fullName>
        <ecNumber evidence="11">7.1.1.2</ecNumber>
    </recommendedName>
</protein>
<evidence type="ECO:0000256" key="4">
    <source>
        <dbReference type="ARBA" id="ARBA00021009"/>
    </source>
</evidence>
<feature type="transmembrane region" description="Helical" evidence="12">
    <location>
        <begin position="241"/>
        <end position="264"/>
    </location>
</feature>
<accession>A0A5P8FTB0</accession>
<dbReference type="PANTHER" id="PTHR11432:SF3">
    <property type="entry name" value="NADH-UBIQUINONE OXIDOREDUCTASE CHAIN 1"/>
    <property type="match status" value="1"/>
</dbReference>
<keyword evidence="10" id="KW-0520">NAD</keyword>
<geneLocation type="mitochondrion" evidence="13"/>
<feature type="transmembrane region" description="Helical" evidence="12">
    <location>
        <begin position="6"/>
        <end position="24"/>
    </location>
</feature>
<dbReference type="GO" id="GO:0005743">
    <property type="term" value="C:mitochondrial inner membrane"/>
    <property type="evidence" value="ECO:0007669"/>
    <property type="project" value="UniProtKB-SubCell"/>
</dbReference>
<feature type="transmembrane region" description="Helical" evidence="12">
    <location>
        <begin position="103"/>
        <end position="124"/>
    </location>
</feature>
<keyword evidence="9 12" id="KW-0472">Membrane</keyword>
<evidence type="ECO:0000256" key="7">
    <source>
        <dbReference type="ARBA" id="ARBA00022989"/>
    </source>
</evidence>
<keyword evidence="11 13" id="KW-0496">Mitochondrion</keyword>
<evidence type="ECO:0000256" key="10">
    <source>
        <dbReference type="RuleBase" id="RU000471"/>
    </source>
</evidence>
<dbReference type="PROSITE" id="PS00668">
    <property type="entry name" value="COMPLEX1_ND1_2"/>
    <property type="match status" value="1"/>
</dbReference>
<evidence type="ECO:0000256" key="1">
    <source>
        <dbReference type="ARBA" id="ARBA00003257"/>
    </source>
</evidence>
<evidence type="ECO:0000256" key="2">
    <source>
        <dbReference type="ARBA" id="ARBA00004225"/>
    </source>
</evidence>
<evidence type="ECO:0000313" key="13">
    <source>
        <dbReference type="EMBL" id="QFQ33838.1"/>
    </source>
</evidence>
<keyword evidence="8 11" id="KW-0830">Ubiquinone</keyword>
<keyword evidence="6 10" id="KW-0812">Transmembrane</keyword>
<evidence type="ECO:0000256" key="9">
    <source>
        <dbReference type="ARBA" id="ARBA00023136"/>
    </source>
</evidence>
<evidence type="ECO:0000256" key="6">
    <source>
        <dbReference type="ARBA" id="ARBA00022692"/>
    </source>
</evidence>
<dbReference type="InterPro" id="IPR018086">
    <property type="entry name" value="NADH_UbQ_OxRdtase_su1_CS"/>
</dbReference>